<dbReference type="RefSeq" id="XP_018274753.1">
    <property type="nucleotide sequence ID" value="XM_018415676.1"/>
</dbReference>
<dbReference type="InterPro" id="IPR004342">
    <property type="entry name" value="EXS_C"/>
</dbReference>
<sequence>MDIDAPVHPGLSDFGLRYPLPLRIVVLSAVTALGFATNLHLLSHLGIDTAHVLDVRLEPANASSRAGLPPGAPPPYVHPTKLYPPLYSLAAATLAWAALGSLLHGALTGADPHLVVQYRLVPCLVALAVVVALCWPGNALSRPYRLRFLRALRRIVHPSLNAAVPFCDIILADILTSSAKVLGDVWLAGCLVLTGEGVAGVAGDACKRVWGVPFMTSLPYLFRFRQCLSEVYTRSTPTPRRSLLNALKYATAFPVIILSAMQTIIGDPFDADDDHLHEAGERWIGRTTLFNLWFLAVLVNSLYSFWWDVTNDWGLSLLSRSGWHSSPAVSYAFINPPPSSAYSHRGGIPSHLATGVGHSPSASQSNGHGRARSLAAGALLDPTAAAPGPHEHALNGAPPQHVLASTTFPPAPSRPHTPTPPSPKPASHSPSHLLHSHRPGHTRAFSTAATPNLSYPFLRPILLLPNPLVYYTAICVDLLLRLTWSLKLSSHLHSAQEVESGLFAVEALEVVRRWMWVFLRIEWEAVRKGAGNDAAPLSSSSATSPLGAAAGPSTSAAGVSWLDKGDSEARLRAHDEYELALRDAKGGGSGGERGGQGKGKGRALDPALEEEALGLLSSGSGGGRVREGELI</sequence>
<evidence type="ECO:0000256" key="3">
    <source>
        <dbReference type="ARBA" id="ARBA00022989"/>
    </source>
</evidence>
<accession>A0A194SDJ8</accession>
<keyword evidence="2 6" id="KW-0812">Transmembrane</keyword>
<reference evidence="8 9" key="1">
    <citation type="journal article" date="2015" name="Front. Microbiol.">
        <title>Genome sequence of the plant growth promoting endophytic yeast Rhodotorula graminis WP1.</title>
        <authorList>
            <person name="Firrincieli A."/>
            <person name="Otillar R."/>
            <person name="Salamov A."/>
            <person name="Schmutz J."/>
            <person name="Khan Z."/>
            <person name="Redman R.S."/>
            <person name="Fleck N.D."/>
            <person name="Lindquist E."/>
            <person name="Grigoriev I.V."/>
            <person name="Doty S.L."/>
        </authorList>
    </citation>
    <scope>NUCLEOTIDE SEQUENCE [LARGE SCALE GENOMIC DNA]</scope>
    <source>
        <strain evidence="8 9">WP1</strain>
    </source>
</reference>
<feature type="compositionally biased region" description="Gly residues" evidence="5">
    <location>
        <begin position="586"/>
        <end position="598"/>
    </location>
</feature>
<feature type="domain" description="EXS" evidence="7">
    <location>
        <begin position="203"/>
        <end position="556"/>
    </location>
</feature>
<evidence type="ECO:0000256" key="6">
    <source>
        <dbReference type="SAM" id="Phobius"/>
    </source>
</evidence>
<feature type="transmembrane region" description="Helical" evidence="6">
    <location>
        <begin position="20"/>
        <end position="41"/>
    </location>
</feature>
<proteinExistence type="predicted"/>
<feature type="region of interest" description="Disordered" evidence="5">
    <location>
        <begin position="582"/>
        <end position="604"/>
    </location>
</feature>
<feature type="transmembrane region" description="Helical" evidence="6">
    <location>
        <begin position="86"/>
        <end position="107"/>
    </location>
</feature>
<keyword evidence="3 6" id="KW-1133">Transmembrane helix</keyword>
<dbReference type="OMA" id="HHTWWNG"/>
<organism evidence="8 9">
    <name type="scientific">Rhodotorula graminis (strain WP1)</name>
    <dbReference type="NCBI Taxonomy" id="578459"/>
    <lineage>
        <taxon>Eukaryota</taxon>
        <taxon>Fungi</taxon>
        <taxon>Dikarya</taxon>
        <taxon>Basidiomycota</taxon>
        <taxon>Pucciniomycotina</taxon>
        <taxon>Microbotryomycetes</taxon>
        <taxon>Sporidiobolales</taxon>
        <taxon>Sporidiobolaceae</taxon>
        <taxon>Rhodotorula</taxon>
    </lineage>
</organism>
<feature type="compositionally biased region" description="Pro residues" evidence="5">
    <location>
        <begin position="409"/>
        <end position="424"/>
    </location>
</feature>
<dbReference type="Pfam" id="PF03124">
    <property type="entry name" value="EXS"/>
    <property type="match status" value="1"/>
</dbReference>
<protein>
    <recommendedName>
        <fullName evidence="7">EXS domain-containing protein</fullName>
    </recommendedName>
</protein>
<name>A0A194SDJ8_RHOGW</name>
<evidence type="ECO:0000313" key="8">
    <source>
        <dbReference type="EMBL" id="KPV78704.1"/>
    </source>
</evidence>
<comment type="subcellular location">
    <subcellularLocation>
        <location evidence="1">Membrane</location>
        <topology evidence="1">Multi-pass membrane protein</topology>
    </subcellularLocation>
</comment>
<dbReference type="AlphaFoldDB" id="A0A194SDJ8"/>
<evidence type="ECO:0000313" key="9">
    <source>
        <dbReference type="Proteomes" id="UP000053890"/>
    </source>
</evidence>
<feature type="region of interest" description="Disordered" evidence="5">
    <location>
        <begin position="385"/>
        <end position="443"/>
    </location>
</feature>
<feature type="transmembrane region" description="Helical" evidence="6">
    <location>
        <begin position="119"/>
        <end position="140"/>
    </location>
</feature>
<evidence type="ECO:0000259" key="7">
    <source>
        <dbReference type="PROSITE" id="PS51380"/>
    </source>
</evidence>
<dbReference type="GeneID" id="28976124"/>
<dbReference type="PANTHER" id="PTHR10783">
    <property type="entry name" value="XENOTROPIC AND POLYTROPIC RETROVIRUS RECEPTOR 1-RELATED"/>
    <property type="match status" value="1"/>
</dbReference>
<evidence type="ECO:0000256" key="2">
    <source>
        <dbReference type="ARBA" id="ARBA00022692"/>
    </source>
</evidence>
<dbReference type="PROSITE" id="PS51380">
    <property type="entry name" value="EXS"/>
    <property type="match status" value="1"/>
</dbReference>
<evidence type="ECO:0000256" key="4">
    <source>
        <dbReference type="ARBA" id="ARBA00023136"/>
    </source>
</evidence>
<feature type="region of interest" description="Disordered" evidence="5">
    <location>
        <begin position="534"/>
        <end position="558"/>
    </location>
</feature>
<dbReference type="PANTHER" id="PTHR10783:SF46">
    <property type="entry name" value="PROTEIN ERD1 HOMOLOG 2"/>
    <property type="match status" value="1"/>
</dbReference>
<dbReference type="GO" id="GO:0005737">
    <property type="term" value="C:cytoplasm"/>
    <property type="evidence" value="ECO:0007669"/>
    <property type="project" value="TreeGrafter"/>
</dbReference>
<dbReference type="EMBL" id="KQ474073">
    <property type="protein sequence ID" value="KPV78704.1"/>
    <property type="molecule type" value="Genomic_DNA"/>
</dbReference>
<dbReference type="Proteomes" id="UP000053890">
    <property type="component" value="Unassembled WGS sequence"/>
</dbReference>
<gene>
    <name evidence="8" type="ORF">RHOBADRAFT_51138</name>
</gene>
<dbReference type="GO" id="GO:0016020">
    <property type="term" value="C:membrane"/>
    <property type="evidence" value="ECO:0007669"/>
    <property type="project" value="UniProtKB-SubCell"/>
</dbReference>
<keyword evidence="9" id="KW-1185">Reference proteome</keyword>
<evidence type="ECO:0000256" key="1">
    <source>
        <dbReference type="ARBA" id="ARBA00004141"/>
    </source>
</evidence>
<evidence type="ECO:0000256" key="5">
    <source>
        <dbReference type="SAM" id="MobiDB-lite"/>
    </source>
</evidence>
<dbReference type="OrthoDB" id="2159384at2759"/>
<feature type="region of interest" description="Disordered" evidence="5">
    <location>
        <begin position="344"/>
        <end position="371"/>
    </location>
</feature>
<keyword evidence="4 6" id="KW-0472">Membrane</keyword>
<dbReference type="STRING" id="578459.A0A194SDJ8"/>
<feature type="transmembrane region" description="Helical" evidence="6">
    <location>
        <begin position="289"/>
        <end position="307"/>
    </location>
</feature>